<feature type="region of interest" description="Disordered" evidence="1">
    <location>
        <begin position="491"/>
        <end position="510"/>
    </location>
</feature>
<proteinExistence type="predicted"/>
<reference evidence="2" key="1">
    <citation type="submission" date="2022-03" db="EMBL/GenBank/DDBJ databases">
        <authorList>
            <person name="Martin C."/>
        </authorList>
    </citation>
    <scope>NUCLEOTIDE SEQUENCE</scope>
</reference>
<accession>A0A8J1U120</accession>
<dbReference type="EMBL" id="CAIIXF020000008">
    <property type="protein sequence ID" value="CAH1791995.1"/>
    <property type="molecule type" value="Genomic_DNA"/>
</dbReference>
<organism evidence="2 3">
    <name type="scientific">Owenia fusiformis</name>
    <name type="common">Polychaete worm</name>
    <dbReference type="NCBI Taxonomy" id="6347"/>
    <lineage>
        <taxon>Eukaryota</taxon>
        <taxon>Metazoa</taxon>
        <taxon>Spiralia</taxon>
        <taxon>Lophotrochozoa</taxon>
        <taxon>Annelida</taxon>
        <taxon>Polychaeta</taxon>
        <taxon>Sedentaria</taxon>
        <taxon>Canalipalpata</taxon>
        <taxon>Sabellida</taxon>
        <taxon>Oweniida</taxon>
        <taxon>Oweniidae</taxon>
        <taxon>Owenia</taxon>
    </lineage>
</organism>
<evidence type="ECO:0000313" key="3">
    <source>
        <dbReference type="Proteomes" id="UP000749559"/>
    </source>
</evidence>
<feature type="region of interest" description="Disordered" evidence="1">
    <location>
        <begin position="327"/>
        <end position="350"/>
    </location>
</feature>
<dbReference type="AlphaFoldDB" id="A0A8J1U120"/>
<evidence type="ECO:0000313" key="2">
    <source>
        <dbReference type="EMBL" id="CAH1791995.1"/>
    </source>
</evidence>
<protein>
    <submittedName>
        <fullName evidence="2">Uncharacterized protein</fullName>
    </submittedName>
</protein>
<keyword evidence="3" id="KW-1185">Reference proteome</keyword>
<gene>
    <name evidence="2" type="ORF">OFUS_LOCUS17022</name>
</gene>
<evidence type="ECO:0000256" key="1">
    <source>
        <dbReference type="SAM" id="MobiDB-lite"/>
    </source>
</evidence>
<name>A0A8J1U120_OWEFU</name>
<comment type="caution">
    <text evidence="2">The sequence shown here is derived from an EMBL/GenBank/DDBJ whole genome shotgun (WGS) entry which is preliminary data.</text>
</comment>
<feature type="compositionally biased region" description="Polar residues" evidence="1">
    <location>
        <begin position="498"/>
        <end position="510"/>
    </location>
</feature>
<sequence>MEFPDLFFLEMDRARRCHVSKLKSDHDRETRHLRTVRHDIQREEKYMLSNLSREASAMRGRQHRLNTGKTSLKNGSIPKHITAEEKDLARDIEDHTLTLLTEQFPLQYSKHDRTPEITLTEPIHTQQGKYKKKGKQPKKISKFRKSEVFEDILSNKVDGESHVHLALPDAPNEVDSLRLTKVPSDVKTSRRCDEVIKIGDKVVLKEDINHKSSPSRSIKTANNCVTNAADDLALLVKYSGKLVGNKQQSHLRKSQLLRQNTLITGVQIGATLAPVRPFVNAGNKVKLLSKSCDNIRKSNTTPVISVSVNSTGGSGLKENKTFLSKSTDGLHLRPTSSKQPLRISRSDDTYSQQSNHLSVDYCYHNTWNGNQKEFRNKSCPNSPTFRKPDIGSGRFDEIYSFPSLTGSLSLQDLDNSGKQIEKPSVGSPLSMLGGLKIAFGSKNAPSSPSVSPRTKTTASKTIVDVAGKHFNQTDLKSKNEDYLTFTSFPSITHPDYLSLNSTNQTKMEKR</sequence>
<dbReference type="Proteomes" id="UP000749559">
    <property type="component" value="Unassembled WGS sequence"/>
</dbReference>